<dbReference type="InterPro" id="IPR020904">
    <property type="entry name" value="Sc_DH/Rdtase_CS"/>
</dbReference>
<dbReference type="PANTHER" id="PTHR42760">
    <property type="entry name" value="SHORT-CHAIN DEHYDROGENASES/REDUCTASES FAMILY MEMBER"/>
    <property type="match status" value="1"/>
</dbReference>
<evidence type="ECO:0000313" key="5">
    <source>
        <dbReference type="Proteomes" id="UP000736373"/>
    </source>
</evidence>
<dbReference type="PRINTS" id="PR00080">
    <property type="entry name" value="SDRFAMILY"/>
</dbReference>
<dbReference type="Proteomes" id="UP000736373">
    <property type="component" value="Unassembled WGS sequence"/>
</dbReference>
<dbReference type="PRINTS" id="PR00081">
    <property type="entry name" value="GDHRDH"/>
</dbReference>
<dbReference type="Gene3D" id="3.40.50.720">
    <property type="entry name" value="NAD(P)-binding Rossmann-like Domain"/>
    <property type="match status" value="1"/>
</dbReference>
<accession>A0ABR7Q0L2</accession>
<dbReference type="InterPro" id="IPR002347">
    <property type="entry name" value="SDR_fam"/>
</dbReference>
<dbReference type="PROSITE" id="PS00061">
    <property type="entry name" value="ADH_SHORT"/>
    <property type="match status" value="1"/>
</dbReference>
<evidence type="ECO:0000313" key="4">
    <source>
        <dbReference type="EMBL" id="MBC8752081.1"/>
    </source>
</evidence>
<comment type="caution">
    <text evidence="4">The sequence shown here is derived from an EMBL/GenBank/DDBJ whole genome shotgun (WGS) entry which is preliminary data.</text>
</comment>
<dbReference type="RefSeq" id="WP_187638954.1">
    <property type="nucleotide sequence ID" value="NZ_VZQQ01000080.1"/>
</dbReference>
<organism evidence="4 5">
    <name type="scientific">Paraburkholderia podalyriae</name>
    <dbReference type="NCBI Taxonomy" id="1938811"/>
    <lineage>
        <taxon>Bacteria</taxon>
        <taxon>Pseudomonadati</taxon>
        <taxon>Pseudomonadota</taxon>
        <taxon>Betaproteobacteria</taxon>
        <taxon>Burkholderiales</taxon>
        <taxon>Burkholderiaceae</taxon>
        <taxon>Paraburkholderia</taxon>
    </lineage>
</organism>
<evidence type="ECO:0000256" key="2">
    <source>
        <dbReference type="ARBA" id="ARBA00023002"/>
    </source>
</evidence>
<dbReference type="Pfam" id="PF00106">
    <property type="entry name" value="adh_short"/>
    <property type="match status" value="1"/>
</dbReference>
<dbReference type="EMBL" id="VZQQ01000080">
    <property type="protein sequence ID" value="MBC8752081.1"/>
    <property type="molecule type" value="Genomic_DNA"/>
</dbReference>
<name>A0ABR7Q0L2_9BURK</name>
<proteinExistence type="inferred from homology"/>
<sequence length="278" mass="29763">MQNQRQNLEGRVALVTGAGRGMGGAIAIDLARAGARVAICDIDMPALEQTRAAVEATGAQCLARRCDVSSSSEVASLFAAIAERFGTLHILVNNAALVPGRPVDTERRSRHYAYLTTPVPRQSLGFTSNISDEEWHRYWDVNVHGLFYCTREALKLMEPQRDGKIVNIASIAGISAMSAHSPHYSATKGAVVAFTKSVAAEVAGANIFVNAMAPGGVATPEFTKYFEAAGEEKRNQFWQVCPAGRLGTMEEYASMVTYLAGDHYLVGQVISPNGGAVI</sequence>
<comment type="similarity">
    <text evidence="1 3">Belongs to the short-chain dehydrogenases/reductases (SDR) family.</text>
</comment>
<protein>
    <submittedName>
        <fullName evidence="4">SDR family oxidoreductase</fullName>
    </submittedName>
</protein>
<dbReference type="InterPro" id="IPR036291">
    <property type="entry name" value="NAD(P)-bd_dom_sf"/>
</dbReference>
<dbReference type="CDD" id="cd05233">
    <property type="entry name" value="SDR_c"/>
    <property type="match status" value="1"/>
</dbReference>
<evidence type="ECO:0000256" key="1">
    <source>
        <dbReference type="ARBA" id="ARBA00006484"/>
    </source>
</evidence>
<evidence type="ECO:0000256" key="3">
    <source>
        <dbReference type="RuleBase" id="RU000363"/>
    </source>
</evidence>
<dbReference type="PANTHER" id="PTHR42760:SF133">
    <property type="entry name" value="3-OXOACYL-[ACYL-CARRIER-PROTEIN] REDUCTASE"/>
    <property type="match status" value="1"/>
</dbReference>
<reference evidence="4 5" key="1">
    <citation type="submission" date="2019-09" db="EMBL/GenBank/DDBJ databases">
        <title>Paraburkholderia podalyriae sp. nov., A South African Podalyria-associated rhizobium.</title>
        <authorList>
            <person name="Mavima L."/>
            <person name="Beukes C.W."/>
            <person name="Palmer M."/>
            <person name="De Meyer S.E."/>
            <person name="James E.K."/>
            <person name="Maluk M."/>
            <person name="Avontuur J.R."/>
            <person name="Chan W.Y."/>
            <person name="Venter S.N."/>
            <person name="Steenkamp E.T."/>
        </authorList>
    </citation>
    <scope>NUCLEOTIDE SEQUENCE [LARGE SCALE GENOMIC DNA]</scope>
    <source>
        <strain evidence="4 5">WC7.3b</strain>
    </source>
</reference>
<gene>
    <name evidence="4" type="ORF">F6X42_38230</name>
</gene>
<dbReference type="SUPFAM" id="SSF51735">
    <property type="entry name" value="NAD(P)-binding Rossmann-fold domains"/>
    <property type="match status" value="1"/>
</dbReference>
<keyword evidence="2" id="KW-0560">Oxidoreductase</keyword>
<keyword evidence="5" id="KW-1185">Reference proteome</keyword>